<dbReference type="Proteomes" id="UP000178656">
    <property type="component" value="Unassembled WGS sequence"/>
</dbReference>
<protein>
    <submittedName>
        <fullName evidence="2">Uncharacterized protein</fullName>
    </submittedName>
</protein>
<evidence type="ECO:0000313" key="2">
    <source>
        <dbReference type="EMBL" id="OGF37466.1"/>
    </source>
</evidence>
<organism evidence="2 3">
    <name type="scientific">Candidatus Falkowbacteria bacterium RIFOXYC2_FULL_48_21</name>
    <dbReference type="NCBI Taxonomy" id="1798005"/>
    <lineage>
        <taxon>Bacteria</taxon>
        <taxon>Candidatus Falkowiibacteriota</taxon>
    </lineage>
</organism>
<comment type="caution">
    <text evidence="2">The sequence shown here is derived from an EMBL/GenBank/DDBJ whole genome shotgun (WGS) entry which is preliminary data.</text>
</comment>
<evidence type="ECO:0000313" key="3">
    <source>
        <dbReference type="Proteomes" id="UP000178656"/>
    </source>
</evidence>
<sequence length="474" mass="54655">MEKTALDDKKVLRVLRTLYRTVKKAAKKKKLLPLIGIFSVRFDDKGKVLFDVSGDTADLSEALRRVGVTVYQTFAGVSEFTDESFIVDGYDNRPLNTVHWFLVGYLLHHGAHDLMAFETLIGWRSAIRRWFDEKKAKRSAEKEALLQEQKAKWEARKLDVKDTERALKIAGRSMWWRNFTDGVIEWLGTNKSNFVSGLLIALCAIEIVVFWLANWPWSAPFALALFSLVFICAILAEFIAWKWLSYSDTIRVAVILLVMIFFAMSSVYTVSLSLNLPEGKNRNMVLINRDTGALVGRLPNDIQDKFLTWNKSAIPLFRYRIEQGLPLAQKQQFELVFGDKELKFSAAFKVDAYYALIDQTAAAYVLAWDYWRTPENLTVAAEELFEMIKEKTRQEFESEIENYHSGAKEFGAREAKALFKKLDKEIRFYFRAYRGNLFCYNLIMAFTETPYYNFAEARLSDATVQNDAGDIQTK</sequence>
<feature type="transmembrane region" description="Helical" evidence="1">
    <location>
        <begin position="252"/>
        <end position="274"/>
    </location>
</feature>
<name>A0A1F5TFE0_9BACT</name>
<evidence type="ECO:0000256" key="1">
    <source>
        <dbReference type="SAM" id="Phobius"/>
    </source>
</evidence>
<dbReference type="EMBL" id="MFGM01000021">
    <property type="protein sequence ID" value="OGF37466.1"/>
    <property type="molecule type" value="Genomic_DNA"/>
</dbReference>
<feature type="transmembrane region" description="Helical" evidence="1">
    <location>
        <begin position="194"/>
        <end position="213"/>
    </location>
</feature>
<accession>A0A1F5TFE0</accession>
<reference evidence="2 3" key="1">
    <citation type="journal article" date="2016" name="Nat. Commun.">
        <title>Thousands of microbial genomes shed light on interconnected biogeochemical processes in an aquifer system.</title>
        <authorList>
            <person name="Anantharaman K."/>
            <person name="Brown C.T."/>
            <person name="Hug L.A."/>
            <person name="Sharon I."/>
            <person name="Castelle C.J."/>
            <person name="Probst A.J."/>
            <person name="Thomas B.C."/>
            <person name="Singh A."/>
            <person name="Wilkins M.J."/>
            <person name="Karaoz U."/>
            <person name="Brodie E.L."/>
            <person name="Williams K.H."/>
            <person name="Hubbard S.S."/>
            <person name="Banfield J.F."/>
        </authorList>
    </citation>
    <scope>NUCLEOTIDE SEQUENCE [LARGE SCALE GENOMIC DNA]</scope>
</reference>
<proteinExistence type="predicted"/>
<dbReference type="AlphaFoldDB" id="A0A1F5TFE0"/>
<keyword evidence="1" id="KW-0472">Membrane</keyword>
<keyword evidence="1" id="KW-0812">Transmembrane</keyword>
<gene>
    <name evidence="2" type="ORF">A2482_05040</name>
</gene>
<keyword evidence="1" id="KW-1133">Transmembrane helix</keyword>
<feature type="transmembrane region" description="Helical" evidence="1">
    <location>
        <begin position="219"/>
        <end position="240"/>
    </location>
</feature>